<evidence type="ECO:0000259" key="5">
    <source>
        <dbReference type="Pfam" id="PF12766"/>
    </source>
</evidence>
<evidence type="ECO:0000256" key="1">
    <source>
        <dbReference type="ARBA" id="ARBA00001917"/>
    </source>
</evidence>
<keyword evidence="2" id="KW-0285">Flavoprotein</keyword>
<keyword evidence="4" id="KW-0560">Oxidoreductase</keyword>
<comment type="caution">
    <text evidence="6">The sequence shown here is derived from an EMBL/GenBank/DDBJ whole genome shotgun (WGS) entry which is preliminary data.</text>
</comment>
<dbReference type="PANTHER" id="PTHR10851:SF3">
    <property type="entry name" value="PYRIDOXINE_PYRIDOXAMINE 5'-PHOSPHATE OXIDASE 2"/>
    <property type="match status" value="1"/>
</dbReference>
<dbReference type="Gene3D" id="2.30.110.10">
    <property type="entry name" value="Electron Transport, Fmn-binding Protein, Chain A"/>
    <property type="match status" value="1"/>
</dbReference>
<dbReference type="AlphaFoldDB" id="A0A318GW85"/>
<evidence type="ECO:0000313" key="7">
    <source>
        <dbReference type="Proteomes" id="UP000247811"/>
    </source>
</evidence>
<gene>
    <name evidence="6" type="ORF">C7444_11947</name>
</gene>
<name>A0A318GW85_9BURK</name>
<dbReference type="EMBL" id="QJJS01000019">
    <property type="protein sequence ID" value="PXW93536.1"/>
    <property type="molecule type" value="Genomic_DNA"/>
</dbReference>
<comment type="cofactor">
    <cofactor evidence="1">
        <name>FMN</name>
        <dbReference type="ChEBI" id="CHEBI:58210"/>
    </cofactor>
</comment>
<dbReference type="GO" id="GO:0008615">
    <property type="term" value="P:pyridoxine biosynthetic process"/>
    <property type="evidence" value="ECO:0007669"/>
    <property type="project" value="InterPro"/>
</dbReference>
<reference evidence="6 7" key="1">
    <citation type="submission" date="2018-05" db="EMBL/GenBank/DDBJ databases">
        <title>Genomic Encyclopedia of Type Strains, Phase IV (KMG-IV): sequencing the most valuable type-strain genomes for metagenomic binning, comparative biology and taxonomic classification.</title>
        <authorList>
            <person name="Goeker M."/>
        </authorList>
    </citation>
    <scope>NUCLEOTIDE SEQUENCE [LARGE SCALE GENOMIC DNA]</scope>
    <source>
        <strain evidence="6 7">DSM 566</strain>
    </source>
</reference>
<dbReference type="Proteomes" id="UP000247811">
    <property type="component" value="Unassembled WGS sequence"/>
</dbReference>
<protein>
    <submittedName>
        <fullName evidence="6">Pyridoxamine 5'-phosphate oxidase-like protein</fullName>
    </submittedName>
</protein>
<dbReference type="PANTHER" id="PTHR10851">
    <property type="entry name" value="PYRIDOXINE-5-PHOSPHATE OXIDASE"/>
    <property type="match status" value="1"/>
</dbReference>
<dbReference type="OrthoDB" id="9152543at2"/>
<evidence type="ECO:0000256" key="3">
    <source>
        <dbReference type="ARBA" id="ARBA00022643"/>
    </source>
</evidence>
<evidence type="ECO:0000256" key="4">
    <source>
        <dbReference type="ARBA" id="ARBA00023002"/>
    </source>
</evidence>
<organism evidence="6 7">
    <name type="scientific">Sphaerotilus hippei</name>
    <dbReference type="NCBI Taxonomy" id="744406"/>
    <lineage>
        <taxon>Bacteria</taxon>
        <taxon>Pseudomonadati</taxon>
        <taxon>Pseudomonadota</taxon>
        <taxon>Betaproteobacteria</taxon>
        <taxon>Burkholderiales</taxon>
        <taxon>Sphaerotilaceae</taxon>
        <taxon>Sphaerotilus</taxon>
    </lineage>
</organism>
<dbReference type="InterPro" id="IPR024624">
    <property type="entry name" value="Pyridox_Oxase_Alr4036_FMN-bd"/>
</dbReference>
<keyword evidence="3" id="KW-0288">FMN</keyword>
<evidence type="ECO:0000313" key="6">
    <source>
        <dbReference type="EMBL" id="PXW93536.1"/>
    </source>
</evidence>
<keyword evidence="7" id="KW-1185">Reference proteome</keyword>
<sequence>MAGVVEAEDGQTDRLERIEAALWSELARAAVQPAHEWQHLTLATQDDEHGPDARTVVLREVQVDRHELMFYSDTRASKIDQLRRQPVAMVVCWSRALSWQLRLRCRLQVATDGLHVTARWARLRHSPSAQDYLAPRAPGTVLLEGSQGHATPGRECLGERRTRQHFAVLTAQVESVDWLELRPEGHRRARFDAGGARWISP</sequence>
<dbReference type="InterPro" id="IPR000659">
    <property type="entry name" value="Pyridox_Oxase"/>
</dbReference>
<dbReference type="GO" id="GO:0010181">
    <property type="term" value="F:FMN binding"/>
    <property type="evidence" value="ECO:0007669"/>
    <property type="project" value="InterPro"/>
</dbReference>
<accession>A0A318GW85</accession>
<dbReference type="SUPFAM" id="SSF50475">
    <property type="entry name" value="FMN-binding split barrel"/>
    <property type="match status" value="1"/>
</dbReference>
<dbReference type="InterPro" id="IPR012349">
    <property type="entry name" value="Split_barrel_FMN-bd"/>
</dbReference>
<feature type="domain" description="Pyridoxamine 5'-phosphate oxidase Alr4036 family FMN-binding" evidence="5">
    <location>
        <begin position="23"/>
        <end position="110"/>
    </location>
</feature>
<dbReference type="Pfam" id="PF12766">
    <property type="entry name" value="Pyridox_oxase_2"/>
    <property type="match status" value="1"/>
</dbReference>
<proteinExistence type="predicted"/>
<dbReference type="GO" id="GO:0004733">
    <property type="term" value="F:pyridoxamine phosphate oxidase activity"/>
    <property type="evidence" value="ECO:0007669"/>
    <property type="project" value="InterPro"/>
</dbReference>
<evidence type="ECO:0000256" key="2">
    <source>
        <dbReference type="ARBA" id="ARBA00022630"/>
    </source>
</evidence>